<dbReference type="EMBL" id="QOVI01000002">
    <property type="protein sequence ID" value="RXG16594.1"/>
    <property type="molecule type" value="Genomic_DNA"/>
</dbReference>
<evidence type="ECO:0000313" key="3">
    <source>
        <dbReference type="EMBL" id="RXG16594.1"/>
    </source>
</evidence>
<dbReference type="GO" id="GO:0009279">
    <property type="term" value="C:cell outer membrane"/>
    <property type="evidence" value="ECO:0007669"/>
    <property type="project" value="TreeGrafter"/>
</dbReference>
<keyword evidence="4" id="KW-1185">Reference proteome</keyword>
<name>A0A4Q0NX80_9FLAO</name>
<dbReference type="AlphaFoldDB" id="A0A4Q0NX80"/>
<sequence length="962" mass="108669">MQPELRNYSLLEFEIKDFSLEFNSSIFNGNTLGLLKNRCNFGTLIFALTFTKIVLIPLQTKILSVLLVLGLSLLYCGSLWSQELPVNTLNKIPADTSGVNSRLKPKGTLLTEEKPESQQDSTLQDSIATPREALTDIVKYSATDYSKFNRRENKLYLYNEAQINYTDINITAGQIIVDNNTNTVFAKGIKDSTGYTQGPVFVQGANTVEPDSIKYNFKTEKALIYGSRTQQQEFYIKNEVSKRVNDSVVFMKNVRFTTSENEEDPEYYFYARKVKFVPGKKIVTGLVNMFVYDVPIPLGVPFSYFPMEKETSVSGFIMPSPGQTNERGYFLQNGGYYFAVNDYMDLTLTGDYYTNGSYALRGSSSYRKRYKFSGNVNIRYERLLNGERGLPNFAETNTYNIQWSHSQDSKASPNSRFSASVNLGSSNYFTQSTNIDNTASRLTNTLSSSVSYSKTFQTVPQVNLALTARHSQNTQTQVINMTLPSLQLNVDRIYPFAPKSGSKKGFIQNINFNYSGSGENRIVTTDSLFFTAQMFRDADLGIRHSIPITTNFKLFKHFSVSASTNYQESWVFETINQGYDPNLREVVRDTVNGFDSFRTYNFSTSLGTTVYGQANFGDDKKIQAIRHTMKPSVSFNYNPAFDQYYETYLAPELDDPNGDLTREVTYSRFEGGFYGAPSNFSSSGISFSVNNTLEAKVRDKDSTAIEPKKIDLISNLAISTNYNFLADSLRLSPVSVRGTIPIIQSKLSVNFNMTLDPYALNNNNKRIDKLNIANGGSLFRLTNASANFGYSFSSKSFGKENDDLEDENTQTSRNGGRRDNLLGEDSRQLQNKFNDTEGAEEDPDEKQKLYNYTIPWNLRVNYNVNYGNAARQDLITSHAINFSGDVELGEKWFVGASSGIDLTTGKFTPTQLRFARDLESFNMTFAWTPFGTYASWNFFIGIKSSVLSDLKYEQRRTPDQRL</sequence>
<dbReference type="Proteomes" id="UP000289821">
    <property type="component" value="Unassembled WGS sequence"/>
</dbReference>
<dbReference type="InterPro" id="IPR045659">
    <property type="entry name" value="LptD_2"/>
</dbReference>
<dbReference type="Pfam" id="PF19838">
    <property type="entry name" value="LptD_2"/>
    <property type="match status" value="1"/>
</dbReference>
<gene>
    <name evidence="3" type="ORF">DSM04_102175</name>
</gene>
<feature type="region of interest" description="Disordered" evidence="1">
    <location>
        <begin position="798"/>
        <end position="827"/>
    </location>
</feature>
<dbReference type="PANTHER" id="PTHR30189">
    <property type="entry name" value="LPS-ASSEMBLY PROTEIN"/>
    <property type="match status" value="1"/>
</dbReference>
<dbReference type="PANTHER" id="PTHR30189:SF1">
    <property type="entry name" value="LPS-ASSEMBLY PROTEIN LPTD"/>
    <property type="match status" value="1"/>
</dbReference>
<feature type="domain" description="LPS-assembly protein LptD central" evidence="2">
    <location>
        <begin position="282"/>
        <end position="758"/>
    </location>
</feature>
<dbReference type="InterPro" id="IPR050218">
    <property type="entry name" value="LptD"/>
</dbReference>
<protein>
    <recommendedName>
        <fullName evidence="2">LPS-assembly protein LptD central domain-containing protein</fullName>
    </recommendedName>
</protein>
<organism evidence="3 4">
    <name type="scientific">Leeuwenhoekiella aestuarii</name>
    <dbReference type="NCBI Taxonomy" id="2249426"/>
    <lineage>
        <taxon>Bacteria</taxon>
        <taxon>Pseudomonadati</taxon>
        <taxon>Bacteroidota</taxon>
        <taxon>Flavobacteriia</taxon>
        <taxon>Flavobacteriales</taxon>
        <taxon>Flavobacteriaceae</taxon>
        <taxon>Leeuwenhoekiella</taxon>
    </lineage>
</organism>
<proteinExistence type="predicted"/>
<dbReference type="GO" id="GO:1990351">
    <property type="term" value="C:transporter complex"/>
    <property type="evidence" value="ECO:0007669"/>
    <property type="project" value="TreeGrafter"/>
</dbReference>
<evidence type="ECO:0000313" key="4">
    <source>
        <dbReference type="Proteomes" id="UP000289821"/>
    </source>
</evidence>
<reference evidence="3 4" key="1">
    <citation type="submission" date="2018-07" db="EMBL/GenBank/DDBJ databases">
        <title>Leeuwenhoekiella genomics.</title>
        <authorList>
            <person name="Tahon G."/>
            <person name="Willems A."/>
        </authorList>
    </citation>
    <scope>NUCLEOTIDE SEQUENCE [LARGE SCALE GENOMIC DNA]</scope>
    <source>
        <strain evidence="3 4">R-50232</strain>
    </source>
</reference>
<evidence type="ECO:0000259" key="2">
    <source>
        <dbReference type="Pfam" id="PF19838"/>
    </source>
</evidence>
<feature type="compositionally biased region" description="Basic and acidic residues" evidence="1">
    <location>
        <begin position="816"/>
        <end position="827"/>
    </location>
</feature>
<comment type="caution">
    <text evidence="3">The sequence shown here is derived from an EMBL/GenBank/DDBJ whole genome shotgun (WGS) entry which is preliminary data.</text>
</comment>
<evidence type="ECO:0000256" key="1">
    <source>
        <dbReference type="SAM" id="MobiDB-lite"/>
    </source>
</evidence>
<accession>A0A4Q0NX80</accession>